<dbReference type="Proteomes" id="UP001482620">
    <property type="component" value="Unassembled WGS sequence"/>
</dbReference>
<accession>A0ABV0T301</accession>
<name>A0ABV0T301_9TELE</name>
<dbReference type="EMBL" id="JAHRIQ010018273">
    <property type="protein sequence ID" value="MEQ2227199.1"/>
    <property type="molecule type" value="Genomic_DNA"/>
</dbReference>
<evidence type="ECO:0000313" key="2">
    <source>
        <dbReference type="Proteomes" id="UP001482620"/>
    </source>
</evidence>
<reference evidence="1 2" key="1">
    <citation type="submission" date="2021-06" db="EMBL/GenBank/DDBJ databases">
        <authorList>
            <person name="Palmer J.M."/>
        </authorList>
    </citation>
    <scope>NUCLEOTIDE SEQUENCE [LARGE SCALE GENOMIC DNA]</scope>
    <source>
        <strain evidence="2">if_2019</strain>
        <tissue evidence="1">Muscle</tissue>
    </source>
</reference>
<comment type="caution">
    <text evidence="1">The sequence shown here is derived from an EMBL/GenBank/DDBJ whole genome shotgun (WGS) entry which is preliminary data.</text>
</comment>
<evidence type="ECO:0000313" key="1">
    <source>
        <dbReference type="EMBL" id="MEQ2227199.1"/>
    </source>
</evidence>
<organism evidence="1 2">
    <name type="scientific">Ilyodon furcidens</name>
    <name type="common">goldbreast splitfin</name>
    <dbReference type="NCBI Taxonomy" id="33524"/>
    <lineage>
        <taxon>Eukaryota</taxon>
        <taxon>Metazoa</taxon>
        <taxon>Chordata</taxon>
        <taxon>Craniata</taxon>
        <taxon>Vertebrata</taxon>
        <taxon>Euteleostomi</taxon>
        <taxon>Actinopterygii</taxon>
        <taxon>Neopterygii</taxon>
        <taxon>Teleostei</taxon>
        <taxon>Neoteleostei</taxon>
        <taxon>Acanthomorphata</taxon>
        <taxon>Ovalentaria</taxon>
        <taxon>Atherinomorphae</taxon>
        <taxon>Cyprinodontiformes</taxon>
        <taxon>Goodeidae</taxon>
        <taxon>Ilyodon</taxon>
    </lineage>
</organism>
<protein>
    <submittedName>
        <fullName evidence="1">Uncharacterized protein</fullName>
    </submittedName>
</protein>
<gene>
    <name evidence="1" type="ORF">ILYODFUR_035334</name>
</gene>
<keyword evidence="2" id="KW-1185">Reference proteome</keyword>
<sequence>PSPNFQTKIQVSSNFLRTEDQAGSFLAFDHPVQVTSEPCPPSNELSRKYLQPVLHTIIPHSSHNPGSELLKINLQVSNPWRSLPPLNSSCVTLPDTASLIPLAVQLPLPVRGREASEQAERQKFK</sequence>
<proteinExistence type="predicted"/>
<feature type="non-terminal residue" evidence="1">
    <location>
        <position position="1"/>
    </location>
</feature>